<dbReference type="PANTHER" id="PTHR36511:SF4">
    <property type="entry name" value="ANTITOXIN MQSA"/>
    <property type="match status" value="1"/>
</dbReference>
<dbReference type="PROSITE" id="PS50943">
    <property type="entry name" value="HTH_CROC1"/>
    <property type="match status" value="1"/>
</dbReference>
<evidence type="ECO:0000313" key="5">
    <source>
        <dbReference type="EMBL" id="MFC4311792.1"/>
    </source>
</evidence>
<evidence type="ECO:0000259" key="4">
    <source>
        <dbReference type="PROSITE" id="PS50943"/>
    </source>
</evidence>
<organism evidence="5 6">
    <name type="scientific">Steroidobacter flavus</name>
    <dbReference type="NCBI Taxonomy" id="1842136"/>
    <lineage>
        <taxon>Bacteria</taxon>
        <taxon>Pseudomonadati</taxon>
        <taxon>Pseudomonadota</taxon>
        <taxon>Gammaproteobacteria</taxon>
        <taxon>Steroidobacterales</taxon>
        <taxon>Steroidobacteraceae</taxon>
        <taxon>Steroidobacter</taxon>
    </lineage>
</organism>
<dbReference type="Gene3D" id="1.10.260.40">
    <property type="entry name" value="lambda repressor-like DNA-binding domains"/>
    <property type="match status" value="1"/>
</dbReference>
<sequence>MSKLGDELVQSMAQALAHAQGKRTRSRVRKVEIRPDEIQNARKVLGLSQDQFADAFGVSASTLRKWEQGQRVPTGAAKTLLKIIEREPKAVVRALRVA</sequence>
<proteinExistence type="predicted"/>
<dbReference type="CDD" id="cd00093">
    <property type="entry name" value="HTH_XRE"/>
    <property type="match status" value="1"/>
</dbReference>
<keyword evidence="3" id="KW-0804">Transcription</keyword>
<dbReference type="InterPro" id="IPR010982">
    <property type="entry name" value="Lambda_DNA-bd_dom_sf"/>
</dbReference>
<evidence type="ECO:0000313" key="6">
    <source>
        <dbReference type="Proteomes" id="UP001595904"/>
    </source>
</evidence>
<keyword evidence="1" id="KW-0805">Transcription regulation</keyword>
<dbReference type="InterPro" id="IPR001387">
    <property type="entry name" value="Cro/C1-type_HTH"/>
</dbReference>
<dbReference type="EMBL" id="JBHSDU010000010">
    <property type="protein sequence ID" value="MFC4311792.1"/>
    <property type="molecule type" value="Genomic_DNA"/>
</dbReference>
<keyword evidence="2" id="KW-0238">DNA-binding</keyword>
<feature type="domain" description="HTH cro/C1-type" evidence="4">
    <location>
        <begin position="38"/>
        <end position="91"/>
    </location>
</feature>
<keyword evidence="6" id="KW-1185">Reference proteome</keyword>
<dbReference type="SMART" id="SM00530">
    <property type="entry name" value="HTH_XRE"/>
    <property type="match status" value="1"/>
</dbReference>
<accession>A0ABV8SXP7</accession>
<dbReference type="PANTHER" id="PTHR36511">
    <property type="entry name" value="MERR FAMILY BACTERIAL REGULATORY PROTEIN"/>
    <property type="match status" value="1"/>
</dbReference>
<dbReference type="Pfam" id="PF01381">
    <property type="entry name" value="HTH_3"/>
    <property type="match status" value="1"/>
</dbReference>
<dbReference type="InterPro" id="IPR052359">
    <property type="entry name" value="HTH-type_reg/antitoxin"/>
</dbReference>
<dbReference type="RefSeq" id="WP_380600641.1">
    <property type="nucleotide sequence ID" value="NZ_JBHSDU010000010.1"/>
</dbReference>
<name>A0ABV8SXP7_9GAMM</name>
<evidence type="ECO:0000256" key="3">
    <source>
        <dbReference type="ARBA" id="ARBA00023163"/>
    </source>
</evidence>
<evidence type="ECO:0000256" key="2">
    <source>
        <dbReference type="ARBA" id="ARBA00023125"/>
    </source>
</evidence>
<gene>
    <name evidence="5" type="ORF">ACFPN2_22095</name>
</gene>
<reference evidence="6" key="1">
    <citation type="journal article" date="2019" name="Int. J. Syst. Evol. Microbiol.">
        <title>The Global Catalogue of Microorganisms (GCM) 10K type strain sequencing project: providing services to taxonomists for standard genome sequencing and annotation.</title>
        <authorList>
            <consortium name="The Broad Institute Genomics Platform"/>
            <consortium name="The Broad Institute Genome Sequencing Center for Infectious Disease"/>
            <person name="Wu L."/>
            <person name="Ma J."/>
        </authorList>
    </citation>
    <scope>NUCLEOTIDE SEQUENCE [LARGE SCALE GENOMIC DNA]</scope>
    <source>
        <strain evidence="6">CGMCC 1.10759</strain>
    </source>
</reference>
<evidence type="ECO:0000256" key="1">
    <source>
        <dbReference type="ARBA" id="ARBA00023015"/>
    </source>
</evidence>
<comment type="caution">
    <text evidence="5">The sequence shown here is derived from an EMBL/GenBank/DDBJ whole genome shotgun (WGS) entry which is preliminary data.</text>
</comment>
<dbReference type="SUPFAM" id="SSF47413">
    <property type="entry name" value="lambda repressor-like DNA-binding domains"/>
    <property type="match status" value="1"/>
</dbReference>
<dbReference type="Proteomes" id="UP001595904">
    <property type="component" value="Unassembled WGS sequence"/>
</dbReference>
<protein>
    <submittedName>
        <fullName evidence="5">Helix-turn-helix domain-containing protein</fullName>
    </submittedName>
</protein>